<protein>
    <submittedName>
        <fullName evidence="3">Uncharacterized protein</fullName>
    </submittedName>
</protein>
<evidence type="ECO:0000313" key="3">
    <source>
        <dbReference type="EMBL" id="KAK1137289.1"/>
    </source>
</evidence>
<dbReference type="Proteomes" id="UP001177670">
    <property type="component" value="Unassembled WGS sequence"/>
</dbReference>
<gene>
    <name evidence="3" type="ORF">K0M31_001802</name>
</gene>
<accession>A0AA40GH22</accession>
<evidence type="ECO:0000256" key="1">
    <source>
        <dbReference type="SAM" id="Coils"/>
    </source>
</evidence>
<feature type="region of interest" description="Disordered" evidence="2">
    <location>
        <begin position="1"/>
        <end position="22"/>
    </location>
</feature>
<keyword evidence="1" id="KW-0175">Coiled coil</keyword>
<proteinExistence type="predicted"/>
<evidence type="ECO:0000313" key="4">
    <source>
        <dbReference type="Proteomes" id="UP001177670"/>
    </source>
</evidence>
<name>A0AA40GH22_9HYME</name>
<reference evidence="3" key="1">
    <citation type="submission" date="2021-10" db="EMBL/GenBank/DDBJ databases">
        <title>Melipona bicolor Genome sequencing and assembly.</title>
        <authorList>
            <person name="Araujo N.S."/>
            <person name="Arias M.C."/>
        </authorList>
    </citation>
    <scope>NUCLEOTIDE SEQUENCE</scope>
    <source>
        <strain evidence="3">USP_2M_L1-L4_2017</strain>
        <tissue evidence="3">Whole body</tissue>
    </source>
</reference>
<dbReference type="AlphaFoldDB" id="A0AA40GH22"/>
<keyword evidence="4" id="KW-1185">Reference proteome</keyword>
<sequence>MAKRRRRGKTERNNGISEKSKQEYGREFDARIFLELFSRKLEKNERKRVNLIRRGMEFEGKNLKKEVEKFLEAKLEAEEKVKSVTRLGKNTNNNNNNYGVLVQMETLEAKRRVMRNRRLLKDSRIYVDDDLIIVEKEVHKTIWEQTKKEEAKGRKLKRGYMKLIIDGV</sequence>
<feature type="coiled-coil region" evidence="1">
    <location>
        <begin position="34"/>
        <end position="80"/>
    </location>
</feature>
<organism evidence="3 4">
    <name type="scientific">Melipona bicolor</name>
    <dbReference type="NCBI Taxonomy" id="60889"/>
    <lineage>
        <taxon>Eukaryota</taxon>
        <taxon>Metazoa</taxon>
        <taxon>Ecdysozoa</taxon>
        <taxon>Arthropoda</taxon>
        <taxon>Hexapoda</taxon>
        <taxon>Insecta</taxon>
        <taxon>Pterygota</taxon>
        <taxon>Neoptera</taxon>
        <taxon>Endopterygota</taxon>
        <taxon>Hymenoptera</taxon>
        <taxon>Apocrita</taxon>
        <taxon>Aculeata</taxon>
        <taxon>Apoidea</taxon>
        <taxon>Anthophila</taxon>
        <taxon>Apidae</taxon>
        <taxon>Melipona</taxon>
    </lineage>
</organism>
<evidence type="ECO:0000256" key="2">
    <source>
        <dbReference type="SAM" id="MobiDB-lite"/>
    </source>
</evidence>
<comment type="caution">
    <text evidence="3">The sequence shown here is derived from an EMBL/GenBank/DDBJ whole genome shotgun (WGS) entry which is preliminary data.</text>
</comment>
<dbReference type="EMBL" id="JAHYIQ010000001">
    <property type="protein sequence ID" value="KAK1137289.1"/>
    <property type="molecule type" value="Genomic_DNA"/>
</dbReference>